<dbReference type="AlphaFoldDB" id="A0A3N1GCF4"/>
<dbReference type="InterPro" id="IPR027417">
    <property type="entry name" value="P-loop_NTPase"/>
</dbReference>
<keyword evidence="2" id="KW-0808">Transferase</keyword>
<evidence type="ECO:0000313" key="3">
    <source>
        <dbReference type="Proteomes" id="UP000271683"/>
    </source>
</evidence>
<dbReference type="Proteomes" id="UP000271683">
    <property type="component" value="Unassembled WGS sequence"/>
</dbReference>
<evidence type="ECO:0000313" key="2">
    <source>
        <dbReference type="EMBL" id="ROP27915.1"/>
    </source>
</evidence>
<dbReference type="GO" id="GO:0016301">
    <property type="term" value="F:kinase activity"/>
    <property type="evidence" value="ECO:0007669"/>
    <property type="project" value="UniProtKB-KW"/>
</dbReference>
<keyword evidence="2" id="KW-0418">Kinase</keyword>
<dbReference type="SUPFAM" id="SSF52540">
    <property type="entry name" value="P-loop containing nucleoside triphosphate hydrolases"/>
    <property type="match status" value="1"/>
</dbReference>
<feature type="compositionally biased region" description="Low complexity" evidence="1">
    <location>
        <begin position="341"/>
        <end position="359"/>
    </location>
</feature>
<dbReference type="EMBL" id="RJKL01000001">
    <property type="protein sequence ID" value="ROP27915.1"/>
    <property type="molecule type" value="Genomic_DNA"/>
</dbReference>
<sequence length="503" mass="53418">MRPPVHNRGEMTNSWQTGAEQRPTRDVAAGADDSRSGPPSRADLLEAVVAALDATGQRWAWQGDAGASERWAADTGPKDLDIWYAAPPAPGDPIDVLARTYAGARVAEAHDPRRLRHVSLSVETTTGPAVVDVTHGDLCVGPVLLVPAGQATIDTGTHRLTGAAATADLLVRPVLRGRLPEPERLAEARAAWDAADPRHRQEFVWRLTKQLGARVAADLVAVAGGAEPDPRLPLRARVRLAARSLAPSVVGSTWAQRRSVLPAAGAAGPLGLRVRGVVVALVGTDGSGKSTVADGLHERLHRYGLPTSAAYFGMARGNLPGVALARRLLGVGSTAPAAPAASAAAPAPTGTPASPGEGAPADHRALRRAAAWFYAGEYLWRYLRSVAPAVARRRVVIADRWVYDLRESPWPGSRAARVAEFVVPAPDILVLPDAPDELIHRRKPERSRAEQAGQQQRFRELLTEHPARCAEIVVDTSGDTADPLAPLVAAVVQAAHGPRRRRR</sequence>
<feature type="region of interest" description="Disordered" evidence="1">
    <location>
        <begin position="1"/>
        <end position="40"/>
    </location>
</feature>
<evidence type="ECO:0000256" key="1">
    <source>
        <dbReference type="SAM" id="MobiDB-lite"/>
    </source>
</evidence>
<dbReference type="Gene3D" id="3.40.50.300">
    <property type="entry name" value="P-loop containing nucleotide triphosphate hydrolases"/>
    <property type="match status" value="1"/>
</dbReference>
<name>A0A3N1GCF4_9ACTN</name>
<feature type="compositionally biased region" description="Polar residues" evidence="1">
    <location>
        <begin position="10"/>
        <end position="19"/>
    </location>
</feature>
<gene>
    <name evidence="2" type="ORF">EDD30_0614</name>
</gene>
<comment type="caution">
    <text evidence="2">The sequence shown here is derived from an EMBL/GenBank/DDBJ whole genome shotgun (WGS) entry which is preliminary data.</text>
</comment>
<reference evidence="2 3" key="1">
    <citation type="submission" date="2018-11" db="EMBL/GenBank/DDBJ databases">
        <title>Sequencing the genomes of 1000 actinobacteria strains.</title>
        <authorList>
            <person name="Klenk H.-P."/>
        </authorList>
    </citation>
    <scope>NUCLEOTIDE SEQUENCE [LARGE SCALE GENOMIC DNA]</scope>
    <source>
        <strain evidence="2 3">DSM 43634</strain>
    </source>
</reference>
<accession>A0A3N1GCF4</accession>
<feature type="region of interest" description="Disordered" evidence="1">
    <location>
        <begin position="341"/>
        <end position="361"/>
    </location>
</feature>
<proteinExistence type="predicted"/>
<organism evidence="2 3">
    <name type="scientific">Couchioplanes caeruleus</name>
    <dbReference type="NCBI Taxonomy" id="56438"/>
    <lineage>
        <taxon>Bacteria</taxon>
        <taxon>Bacillati</taxon>
        <taxon>Actinomycetota</taxon>
        <taxon>Actinomycetes</taxon>
        <taxon>Micromonosporales</taxon>
        <taxon>Micromonosporaceae</taxon>
        <taxon>Couchioplanes</taxon>
    </lineage>
</organism>
<protein>
    <submittedName>
        <fullName evidence="2">Thymidylate kinase</fullName>
    </submittedName>
</protein>